<evidence type="ECO:0000259" key="5">
    <source>
        <dbReference type="SMART" id="SM00387"/>
    </source>
</evidence>
<evidence type="ECO:0000256" key="1">
    <source>
        <dbReference type="ARBA" id="ARBA00008239"/>
    </source>
</evidence>
<dbReference type="NCBIfam" id="NF003555">
    <property type="entry name" value="PRK05218.1"/>
    <property type="match status" value="1"/>
</dbReference>
<keyword evidence="4" id="KW-0143">Chaperone</keyword>
<comment type="similarity">
    <text evidence="1">Belongs to the heat shock protein 90 family.</text>
</comment>
<dbReference type="InterPro" id="IPR020575">
    <property type="entry name" value="Hsp90_N"/>
</dbReference>
<dbReference type="RefSeq" id="WP_244349803.1">
    <property type="nucleotide sequence ID" value="NZ_JAFIRA010000011.1"/>
</dbReference>
<evidence type="ECO:0000256" key="3">
    <source>
        <dbReference type="ARBA" id="ARBA00022840"/>
    </source>
</evidence>
<sequence>MTMLEQGSITIHTENIFPIIKQSLYSDREIFLRELVSNAADAIAKLKMASFAGELSDPPEPEIVITLDKEAKTLAVADNGIGMTAEEVKKYINQVAFSSAEEFIHKYKGKEAEQAIIGHFGLGFYSSFMVSRRVEIDTLSYKPGSTAVNWACDGTTAFTLSDSERASIGTTVTLHIAPDNEEYLEPSRIRELIRKYCDFIPVPIKLNGEVINKQKPLWRTSPSELKDEDYLEFYRYLYPFQEDPHFWVHINTDYPFIVQGILYFPKLRPDIDPTKGQVKLFCNQVFVQDNCEEVIPKFLLPLRGAIDSPDIPLNVSRSFLQNDRTVRRIGDHVAKKVADRLNELYTEDYEKYVKVWPDISLFMKFGAMNSDKFFAQIKDILIFRLAGSPADKPEYLTLQSYLERTREKQNKRVYYATDEAAQSAYIDLHRSQGLEVLMLDSWIDSHFSSFLEREYKEDGIQFKRVDSELDETLVDKDKAAEIVDPVSNKTRSEKLVDLFKQALGKDKLQVKAEALKSESVPAMILLPEALRRLQELNAMMQQKPLEFLEEHTLILNTAHPLVQNLQALAEEGRDPDLVTLICNHIYDLALITQKSFDPASARAFVQRSNEVLTRLTRRQ</sequence>
<evidence type="ECO:0000313" key="7">
    <source>
        <dbReference type="Proteomes" id="UP000830835"/>
    </source>
</evidence>
<dbReference type="PRINTS" id="PR00775">
    <property type="entry name" value="HEATSHOCK90"/>
</dbReference>
<organism evidence="6 7">
    <name type="scientific">Thermostichus vulcanus str. 'Rupite'</name>
    <dbReference type="NCBI Taxonomy" id="2813851"/>
    <lineage>
        <taxon>Bacteria</taxon>
        <taxon>Bacillati</taxon>
        <taxon>Cyanobacteriota</taxon>
        <taxon>Cyanophyceae</taxon>
        <taxon>Thermostichales</taxon>
        <taxon>Thermostichaceae</taxon>
        <taxon>Thermostichus</taxon>
    </lineage>
</organism>
<evidence type="ECO:0000256" key="2">
    <source>
        <dbReference type="ARBA" id="ARBA00022741"/>
    </source>
</evidence>
<keyword evidence="3" id="KW-0067">ATP-binding</keyword>
<dbReference type="Gene3D" id="3.40.50.11260">
    <property type="match status" value="1"/>
</dbReference>
<dbReference type="Gene3D" id="3.30.230.80">
    <property type="match status" value="1"/>
</dbReference>
<dbReference type="PANTHER" id="PTHR11528">
    <property type="entry name" value="HEAT SHOCK PROTEIN 90 FAMILY MEMBER"/>
    <property type="match status" value="1"/>
</dbReference>
<evidence type="ECO:0000313" key="6">
    <source>
        <dbReference type="EMBL" id="MCJ2542516.1"/>
    </source>
</evidence>
<dbReference type="SUPFAM" id="SSF55874">
    <property type="entry name" value="ATPase domain of HSP90 chaperone/DNA topoisomerase II/histidine kinase"/>
    <property type="match status" value="1"/>
</dbReference>
<dbReference type="EMBL" id="JAFIRA010000011">
    <property type="protein sequence ID" value="MCJ2542516.1"/>
    <property type="molecule type" value="Genomic_DNA"/>
</dbReference>
<dbReference type="InterPro" id="IPR019805">
    <property type="entry name" value="Heat_shock_protein_90_CS"/>
</dbReference>
<dbReference type="Gene3D" id="3.30.565.10">
    <property type="entry name" value="Histidine kinase-like ATPase, C-terminal domain"/>
    <property type="match status" value="1"/>
</dbReference>
<dbReference type="Pfam" id="PF00183">
    <property type="entry name" value="HSP90"/>
    <property type="match status" value="1"/>
</dbReference>
<dbReference type="PIRSF" id="PIRSF002583">
    <property type="entry name" value="Hsp90"/>
    <property type="match status" value="1"/>
</dbReference>
<dbReference type="SMART" id="SM00387">
    <property type="entry name" value="HATPase_c"/>
    <property type="match status" value="1"/>
</dbReference>
<dbReference type="InterPro" id="IPR037196">
    <property type="entry name" value="HSP90_C"/>
</dbReference>
<dbReference type="CDD" id="cd16927">
    <property type="entry name" value="HATPase_Hsp90-like"/>
    <property type="match status" value="1"/>
</dbReference>
<dbReference type="SUPFAM" id="SSF54211">
    <property type="entry name" value="Ribosomal protein S5 domain 2-like"/>
    <property type="match status" value="1"/>
</dbReference>
<gene>
    <name evidence="6" type="primary">htpG</name>
    <name evidence="6" type="ORF">JX360_06280</name>
</gene>
<dbReference type="Gene3D" id="1.20.120.790">
    <property type="entry name" value="Heat shock protein 90, C-terminal domain"/>
    <property type="match status" value="1"/>
</dbReference>
<comment type="caution">
    <text evidence="6">The sequence shown here is derived from an EMBL/GenBank/DDBJ whole genome shotgun (WGS) entry which is preliminary data.</text>
</comment>
<keyword evidence="7" id="KW-1185">Reference proteome</keyword>
<dbReference type="InterPro" id="IPR020568">
    <property type="entry name" value="Ribosomal_Su5_D2-typ_SF"/>
</dbReference>
<dbReference type="InterPro" id="IPR036890">
    <property type="entry name" value="HATPase_C_sf"/>
</dbReference>
<dbReference type="InterPro" id="IPR003594">
    <property type="entry name" value="HATPase_dom"/>
</dbReference>
<name>A0ABT0C9T1_THEVL</name>
<reference evidence="6" key="1">
    <citation type="submission" date="2021-02" db="EMBL/GenBank/DDBJ databases">
        <title>The CRISPR/cas machinery reduction and long-range gene transfer in the hot spring cyanobacterium Synechococcus.</title>
        <authorList>
            <person name="Dvorak P."/>
            <person name="Jahodarova E."/>
            <person name="Hasler P."/>
            <person name="Poulickova A."/>
        </authorList>
    </citation>
    <scope>NUCLEOTIDE SEQUENCE</scope>
    <source>
        <strain evidence="6">Rupite</strain>
    </source>
</reference>
<protein>
    <submittedName>
        <fullName evidence="6">Molecular chaperone HtpG</fullName>
    </submittedName>
</protein>
<evidence type="ECO:0000256" key="4">
    <source>
        <dbReference type="ARBA" id="ARBA00023186"/>
    </source>
</evidence>
<dbReference type="PROSITE" id="PS00298">
    <property type="entry name" value="HSP90"/>
    <property type="match status" value="1"/>
</dbReference>
<keyword evidence="2" id="KW-0547">Nucleotide-binding</keyword>
<dbReference type="SUPFAM" id="SSF110942">
    <property type="entry name" value="HSP90 C-terminal domain"/>
    <property type="match status" value="1"/>
</dbReference>
<dbReference type="Pfam" id="PF13589">
    <property type="entry name" value="HATPase_c_3"/>
    <property type="match status" value="1"/>
</dbReference>
<feature type="domain" description="Histidine kinase/HSP90-like ATPase" evidence="5">
    <location>
        <begin position="27"/>
        <end position="180"/>
    </location>
</feature>
<dbReference type="InterPro" id="IPR001404">
    <property type="entry name" value="Hsp90_fam"/>
</dbReference>
<accession>A0ABT0C9T1</accession>
<dbReference type="Proteomes" id="UP000830835">
    <property type="component" value="Unassembled WGS sequence"/>
</dbReference>
<proteinExistence type="inferred from homology"/>